<comment type="caution">
    <text evidence="2">The sequence shown here is derived from an EMBL/GenBank/DDBJ whole genome shotgun (WGS) entry which is preliminary data.</text>
</comment>
<proteinExistence type="predicted"/>
<keyword evidence="1" id="KW-0472">Membrane</keyword>
<reference evidence="2" key="1">
    <citation type="journal article" date="2020" name="mSystems">
        <title>Genome- and Community-Level Interaction Insights into Carbon Utilization and Element Cycling Functions of Hydrothermarchaeota in Hydrothermal Sediment.</title>
        <authorList>
            <person name="Zhou Z."/>
            <person name="Liu Y."/>
            <person name="Xu W."/>
            <person name="Pan J."/>
            <person name="Luo Z.H."/>
            <person name="Li M."/>
        </authorList>
    </citation>
    <scope>NUCLEOTIDE SEQUENCE [LARGE SCALE GENOMIC DNA]</scope>
    <source>
        <strain evidence="2">SpSt-349</strain>
    </source>
</reference>
<organism evidence="2">
    <name type="scientific">Geobacter metallireducens</name>
    <dbReference type="NCBI Taxonomy" id="28232"/>
    <lineage>
        <taxon>Bacteria</taxon>
        <taxon>Pseudomonadati</taxon>
        <taxon>Thermodesulfobacteriota</taxon>
        <taxon>Desulfuromonadia</taxon>
        <taxon>Geobacterales</taxon>
        <taxon>Geobacteraceae</taxon>
        <taxon>Geobacter</taxon>
    </lineage>
</organism>
<keyword evidence="1" id="KW-1133">Transmembrane helix</keyword>
<evidence type="ECO:0000256" key="1">
    <source>
        <dbReference type="SAM" id="Phobius"/>
    </source>
</evidence>
<dbReference type="AlphaFoldDB" id="A0A831UDI4"/>
<dbReference type="NCBIfam" id="NF006752">
    <property type="entry name" value="PRK09272.1-5"/>
    <property type="match status" value="1"/>
</dbReference>
<dbReference type="EMBL" id="DSOV01000052">
    <property type="protein sequence ID" value="HEN43037.1"/>
    <property type="molecule type" value="Genomic_DNA"/>
</dbReference>
<feature type="transmembrane region" description="Helical" evidence="1">
    <location>
        <begin position="58"/>
        <end position="81"/>
    </location>
</feature>
<name>A0A831UDI4_GEOME</name>
<gene>
    <name evidence="2" type="ORF">ENQ87_11840</name>
</gene>
<protein>
    <submittedName>
        <fullName evidence="2">DUF3147 family protein</fullName>
    </submittedName>
</protein>
<evidence type="ECO:0000313" key="2">
    <source>
        <dbReference type="EMBL" id="HEN43037.1"/>
    </source>
</evidence>
<accession>A0A831UDI4</accession>
<sequence>MQTFVKALISLAVIIVAARIGRRFPTLGGLIATMPLTSLLVLLWLWSDAPGDYRLLEGYTRGVLWGIIPTVLFFLTALLLLRRQLPLPMVLAASFGVWLAGAAVHQYFLR</sequence>
<feature type="transmembrane region" description="Helical" evidence="1">
    <location>
        <begin position="28"/>
        <end position="46"/>
    </location>
</feature>
<feature type="transmembrane region" description="Helical" evidence="1">
    <location>
        <begin position="87"/>
        <end position="109"/>
    </location>
</feature>
<keyword evidence="1" id="KW-0812">Transmembrane</keyword>